<dbReference type="Pfam" id="PF00015">
    <property type="entry name" value="MCPsignal"/>
    <property type="match status" value="1"/>
</dbReference>
<dbReference type="PANTHER" id="PTHR32089">
    <property type="entry name" value="METHYL-ACCEPTING CHEMOTAXIS PROTEIN MCPB"/>
    <property type="match status" value="1"/>
</dbReference>
<dbReference type="Proteomes" id="UP001526426">
    <property type="component" value="Unassembled WGS sequence"/>
</dbReference>
<evidence type="ECO:0000313" key="7">
    <source>
        <dbReference type="Proteomes" id="UP001526426"/>
    </source>
</evidence>
<keyword evidence="7" id="KW-1185">Reference proteome</keyword>
<dbReference type="SUPFAM" id="SSF58104">
    <property type="entry name" value="Methyl-accepting chemotaxis protein (MCP) signaling domain"/>
    <property type="match status" value="1"/>
</dbReference>
<reference evidence="6 7" key="1">
    <citation type="submission" date="2021-08" db="EMBL/GenBank/DDBJ databases">
        <title>Draft genome sequence of Spirulina subsalsa with high tolerance to salinity and hype-accumulation of phycocyanin.</title>
        <authorList>
            <person name="Pei H."/>
            <person name="Jiang L."/>
        </authorList>
    </citation>
    <scope>NUCLEOTIDE SEQUENCE [LARGE SCALE GENOMIC DNA]</scope>
    <source>
        <strain evidence="6 7">FACHB-351</strain>
    </source>
</reference>
<accession>A0ABT3L6P4</accession>
<protein>
    <recommendedName>
        <fullName evidence="5">Methyl-accepting transducer domain-containing protein</fullName>
    </recommendedName>
</protein>
<proteinExistence type="predicted"/>
<keyword evidence="3" id="KW-0175">Coiled coil</keyword>
<keyword evidence="4" id="KW-0812">Transmembrane</keyword>
<evidence type="ECO:0000256" key="4">
    <source>
        <dbReference type="SAM" id="Phobius"/>
    </source>
</evidence>
<gene>
    <name evidence="6" type="ORF">K4A83_11345</name>
</gene>
<feature type="coiled-coil region" evidence="3">
    <location>
        <begin position="256"/>
        <end position="283"/>
    </location>
</feature>
<evidence type="ECO:0000256" key="1">
    <source>
        <dbReference type="ARBA" id="ARBA00023224"/>
    </source>
</evidence>
<evidence type="ECO:0000256" key="2">
    <source>
        <dbReference type="PROSITE-ProRule" id="PRU00284"/>
    </source>
</evidence>
<keyword evidence="1 2" id="KW-0807">Transducer</keyword>
<name>A0ABT3L6P4_9CYAN</name>
<evidence type="ECO:0000313" key="6">
    <source>
        <dbReference type="EMBL" id="MCW6036852.1"/>
    </source>
</evidence>
<keyword evidence="4" id="KW-1133">Transmembrane helix</keyword>
<feature type="domain" description="Methyl-accepting transducer" evidence="5">
    <location>
        <begin position="185"/>
        <end position="421"/>
    </location>
</feature>
<feature type="transmembrane region" description="Helical" evidence="4">
    <location>
        <begin position="158"/>
        <end position="178"/>
    </location>
</feature>
<dbReference type="RefSeq" id="WP_265264673.1">
    <property type="nucleotide sequence ID" value="NZ_JAIHOM010000048.1"/>
</dbReference>
<evidence type="ECO:0000256" key="3">
    <source>
        <dbReference type="SAM" id="Coils"/>
    </source>
</evidence>
<dbReference type="PANTHER" id="PTHR32089:SF112">
    <property type="entry name" value="LYSOZYME-LIKE PROTEIN-RELATED"/>
    <property type="match status" value="1"/>
</dbReference>
<dbReference type="EMBL" id="JAIHOM010000048">
    <property type="protein sequence ID" value="MCW6036852.1"/>
    <property type="molecule type" value="Genomic_DNA"/>
</dbReference>
<dbReference type="InterPro" id="IPR004089">
    <property type="entry name" value="MCPsignal_dom"/>
</dbReference>
<organism evidence="6 7">
    <name type="scientific">Spirulina subsalsa FACHB-351</name>
    <dbReference type="NCBI Taxonomy" id="234711"/>
    <lineage>
        <taxon>Bacteria</taxon>
        <taxon>Bacillati</taxon>
        <taxon>Cyanobacteriota</taxon>
        <taxon>Cyanophyceae</taxon>
        <taxon>Spirulinales</taxon>
        <taxon>Spirulinaceae</taxon>
        <taxon>Spirulina</taxon>
    </lineage>
</organism>
<keyword evidence="4" id="KW-0472">Membrane</keyword>
<comment type="caution">
    <text evidence="6">The sequence shown here is derived from an EMBL/GenBank/DDBJ whole genome shotgun (WGS) entry which is preliminary data.</text>
</comment>
<dbReference type="Gene3D" id="1.10.287.950">
    <property type="entry name" value="Methyl-accepting chemotaxis protein"/>
    <property type="match status" value="1"/>
</dbReference>
<dbReference type="PROSITE" id="PS50111">
    <property type="entry name" value="CHEMOTAXIS_TRANSDUC_2"/>
    <property type="match status" value="1"/>
</dbReference>
<sequence length="452" mass="50606">MRLTTQMRWMVLVLLGFSLLNLAVLFGQINRMNGNARVINLTGVIRGSSQKITKLRLNGQQDNFYIQRIDEIFKGLFDGSPELDLIPIGNRELLSHIQNLQNSWLNLKTLVNSPQNDPQYQEDLIRVSEEVWRLADIATESAERLAEQNLRLLRGLKILLFLSNIILLGIITALIQSISHKLDGTVKDVVLSTKEIASTVEEQERVAIQQTRVINETTQVIAELREFSHDVTQQAEATKKVANEVINLATEGSKIVQISQHDMSNLKNQVNNISKQIIWLQEQAHEVGNISQVVRDLAEQTNMLALNAAIESVRAGEQGKGFKVIAQEIRQLADRSKQSAQHINSLTLAIHKRIQETVLATTMGSDSLVKTTQTTEQTVEVFQGVTQVINNVAISSEQILLSTKQQVHATQQVVDTMHHLENAAEETKLGMNYARSSAQRLNLAVEVLNEIT</sequence>
<evidence type="ECO:0000259" key="5">
    <source>
        <dbReference type="PROSITE" id="PS50111"/>
    </source>
</evidence>
<feature type="transmembrane region" description="Helical" evidence="4">
    <location>
        <begin position="6"/>
        <end position="27"/>
    </location>
</feature>
<dbReference type="SMART" id="SM00283">
    <property type="entry name" value="MA"/>
    <property type="match status" value="1"/>
</dbReference>